<gene>
    <name evidence="1" type="ORF">LARV_02674</name>
</gene>
<dbReference type="STRING" id="360412.LARV_02674"/>
<sequence>MSIYILLLIACFAALSGLAIGFGIASVIAAFKNLSAKIDRLEEASKQRNPYRTNDALEDAMAIVHDAVWQADATLDYVRARMKQVDHTLQTARTDPDVYNSDRSNQKRNL</sequence>
<dbReference type="EMBL" id="DF967972">
    <property type="protein sequence ID" value="GAP14895.1"/>
    <property type="molecule type" value="Genomic_DNA"/>
</dbReference>
<organism evidence="1">
    <name type="scientific">Longilinea arvoryzae</name>
    <dbReference type="NCBI Taxonomy" id="360412"/>
    <lineage>
        <taxon>Bacteria</taxon>
        <taxon>Bacillati</taxon>
        <taxon>Chloroflexota</taxon>
        <taxon>Anaerolineae</taxon>
        <taxon>Anaerolineales</taxon>
        <taxon>Anaerolineaceae</taxon>
        <taxon>Longilinea</taxon>
    </lineage>
</organism>
<reference evidence="1" key="1">
    <citation type="submission" date="2015-07" db="EMBL/GenBank/DDBJ databases">
        <title>Draft Genome Sequences of Anaerolinea thermolimosa IMO-1, Bellilinea caldifistulae GOMI-1, Leptolinea tardivitalis YMTK-2, Levilinea saccharolytica KIBI-1,Longilinea arvoryzae KOME-1, Previously Described as Members of the Anaerolineaceae (Chloroflexi).</title>
        <authorList>
            <person name="Sekiguchi Y."/>
            <person name="Ohashi A."/>
            <person name="Matsuura N."/>
            <person name="Tourlousse M.D."/>
        </authorList>
    </citation>
    <scope>NUCLEOTIDE SEQUENCE [LARGE SCALE GENOMIC DNA]</scope>
    <source>
        <strain evidence="1">KOME-1</strain>
    </source>
</reference>
<accession>A0A0S7BAY8</accession>
<dbReference type="RefSeq" id="WP_075074116.1">
    <property type="nucleotide sequence ID" value="NZ_DF967972.1"/>
</dbReference>
<evidence type="ECO:0000313" key="1">
    <source>
        <dbReference type="EMBL" id="GAP14895.1"/>
    </source>
</evidence>
<protein>
    <submittedName>
        <fullName evidence="1">Uncharacterized protein</fullName>
    </submittedName>
</protein>
<evidence type="ECO:0000313" key="2">
    <source>
        <dbReference type="Proteomes" id="UP000055060"/>
    </source>
</evidence>
<proteinExistence type="predicted"/>
<name>A0A0S7BAY8_9CHLR</name>
<dbReference type="Proteomes" id="UP000055060">
    <property type="component" value="Unassembled WGS sequence"/>
</dbReference>
<keyword evidence="2" id="KW-1185">Reference proteome</keyword>
<dbReference type="AlphaFoldDB" id="A0A0S7BAY8"/>